<comment type="caution">
    <text evidence="1">The sequence shown here is derived from an EMBL/GenBank/DDBJ whole genome shotgun (WGS) entry which is preliminary data.</text>
</comment>
<name>F7QZD8_9LACO</name>
<dbReference type="Proteomes" id="UP000002971">
    <property type="component" value="Unassembled WGS sequence"/>
</dbReference>
<sequence>MKIGTLFVSFFASIFTLCRQFDLLFHENILKYLSVFLKKGGREMFSNKHPGTPGF</sequence>
<accession>F7QZD8</accession>
<dbReference type="EMBL" id="AFOJ01000003">
    <property type="protein sequence ID" value="EGM52857.1"/>
    <property type="molecule type" value="Genomic_DNA"/>
</dbReference>
<protein>
    <submittedName>
        <fullName evidence="1">Uncharacterized protein</fullName>
    </submittedName>
</protein>
<evidence type="ECO:0000313" key="1">
    <source>
        <dbReference type="EMBL" id="EGM52857.1"/>
    </source>
</evidence>
<evidence type="ECO:0000313" key="2">
    <source>
        <dbReference type="Proteomes" id="UP000002971"/>
    </source>
</evidence>
<gene>
    <name evidence="1" type="ORF">LRU_00792</name>
</gene>
<dbReference type="AlphaFoldDB" id="F7QZD8"/>
<proteinExistence type="predicted"/>
<reference evidence="1 2" key="1">
    <citation type="journal article" date="2011" name="J. Bacteriol.">
        <title>Genome Sequence of Lactobacillus ruminis SPM0211, Isolated from a Fecal Sample from a Healthy Korean.</title>
        <authorList>
            <person name="Lee S."/>
            <person name="Cho Y.J."/>
            <person name="Lee A.H."/>
            <person name="Chun J."/>
            <person name="Ha N.J."/>
            <person name="Ko G."/>
        </authorList>
    </citation>
    <scope>NUCLEOTIDE SEQUENCE [LARGE SCALE GENOMIC DNA]</scope>
    <source>
        <strain evidence="1 2">SPM0211</strain>
    </source>
</reference>
<organism evidence="1 2">
    <name type="scientific">Ligilactobacillus ruminis SPM0211</name>
    <dbReference type="NCBI Taxonomy" id="1040964"/>
    <lineage>
        <taxon>Bacteria</taxon>
        <taxon>Bacillati</taxon>
        <taxon>Bacillota</taxon>
        <taxon>Bacilli</taxon>
        <taxon>Lactobacillales</taxon>
        <taxon>Lactobacillaceae</taxon>
        <taxon>Ligilactobacillus</taxon>
    </lineage>
</organism>